<reference evidence="2" key="1">
    <citation type="journal article" date="2014" name="Int. J. Syst. Evol. Microbiol.">
        <title>Complete genome sequence of Corynebacterium casei LMG S-19264T (=DSM 44701T), isolated from a smear-ripened cheese.</title>
        <authorList>
            <consortium name="US DOE Joint Genome Institute (JGI-PGF)"/>
            <person name="Walter F."/>
            <person name="Albersmeier A."/>
            <person name="Kalinowski J."/>
            <person name="Ruckert C."/>
        </authorList>
    </citation>
    <scope>NUCLEOTIDE SEQUENCE</scope>
    <source>
        <strain evidence="2">NBRC 101628</strain>
    </source>
</reference>
<gene>
    <name evidence="2" type="primary">pilV</name>
    <name evidence="2" type="ORF">GCM10007895_24510</name>
</gene>
<evidence type="ECO:0000313" key="2">
    <source>
        <dbReference type="EMBL" id="GLP97144.1"/>
    </source>
</evidence>
<evidence type="ECO:0000259" key="1">
    <source>
        <dbReference type="Pfam" id="PF22150"/>
    </source>
</evidence>
<sequence>MEVLVTLIILVVGLLGVFTLHSVAKRTNFEAYQYTQATYLANDLINRMRLNRGELAQYAGTYTGNLSVPSTVCESGTATVTCDDSEMRSWDLYDWEQLMMGASVTEGGAKLSALTSPTACVGVQASGDVTVVISWQGMSETEDEAKSEEDDAAATATDTLISDCGTAGKKRRHVVIASVVM</sequence>
<dbReference type="AlphaFoldDB" id="A0AA37RXC9"/>
<dbReference type="InterPro" id="IPR054402">
    <property type="entry name" value="Tt1218-like_dom"/>
</dbReference>
<dbReference type="Proteomes" id="UP001161422">
    <property type="component" value="Unassembled WGS sequence"/>
</dbReference>
<proteinExistence type="predicted"/>
<organism evidence="2 3">
    <name type="scientific">Paraferrimonas sedimenticola</name>
    <dbReference type="NCBI Taxonomy" id="375674"/>
    <lineage>
        <taxon>Bacteria</taxon>
        <taxon>Pseudomonadati</taxon>
        <taxon>Pseudomonadota</taxon>
        <taxon>Gammaproteobacteria</taxon>
        <taxon>Alteromonadales</taxon>
        <taxon>Ferrimonadaceae</taxon>
        <taxon>Paraferrimonas</taxon>
    </lineage>
</organism>
<keyword evidence="3" id="KW-1185">Reference proteome</keyword>
<evidence type="ECO:0000313" key="3">
    <source>
        <dbReference type="Proteomes" id="UP001161422"/>
    </source>
</evidence>
<reference evidence="2" key="2">
    <citation type="submission" date="2023-01" db="EMBL/GenBank/DDBJ databases">
        <title>Draft genome sequence of Paraferrimonas sedimenticola strain NBRC 101628.</title>
        <authorList>
            <person name="Sun Q."/>
            <person name="Mori K."/>
        </authorList>
    </citation>
    <scope>NUCLEOTIDE SEQUENCE</scope>
    <source>
        <strain evidence="2">NBRC 101628</strain>
    </source>
</reference>
<feature type="domain" description="Type IV pilin Tt1218-like" evidence="1">
    <location>
        <begin position="29"/>
        <end position="92"/>
    </location>
</feature>
<comment type="caution">
    <text evidence="2">The sequence shown here is derived from an EMBL/GenBank/DDBJ whole genome shotgun (WGS) entry which is preliminary data.</text>
</comment>
<name>A0AA37RXC9_9GAMM</name>
<dbReference type="EMBL" id="BSNC01000006">
    <property type="protein sequence ID" value="GLP97144.1"/>
    <property type="molecule type" value="Genomic_DNA"/>
</dbReference>
<protein>
    <submittedName>
        <fullName evidence="2">Type IV pilus modification protein PilV</fullName>
    </submittedName>
</protein>
<dbReference type="Pfam" id="PF22150">
    <property type="entry name" value="Tt1218-like"/>
    <property type="match status" value="1"/>
</dbReference>
<dbReference type="InterPro" id="IPR013362">
    <property type="entry name" value="Pilus_4_PilV"/>
</dbReference>
<accession>A0AA37RXC9</accession>
<dbReference type="NCBIfam" id="TIGR02523">
    <property type="entry name" value="type_IV_pilV"/>
    <property type="match status" value="1"/>
</dbReference>